<dbReference type="InterPro" id="IPR009057">
    <property type="entry name" value="Homeodomain-like_sf"/>
</dbReference>
<dbReference type="PANTHER" id="PTHR47506:SF1">
    <property type="entry name" value="HTH-TYPE TRANSCRIPTIONAL REGULATOR YJDC"/>
    <property type="match status" value="1"/>
</dbReference>
<dbReference type="SUPFAM" id="SSF46689">
    <property type="entry name" value="Homeodomain-like"/>
    <property type="match status" value="1"/>
</dbReference>
<keyword evidence="2 4" id="KW-0238">DNA-binding</keyword>
<evidence type="ECO:0000259" key="5">
    <source>
        <dbReference type="PROSITE" id="PS50977"/>
    </source>
</evidence>
<evidence type="ECO:0000256" key="2">
    <source>
        <dbReference type="ARBA" id="ARBA00023125"/>
    </source>
</evidence>
<keyword evidence="3" id="KW-0804">Transcription</keyword>
<dbReference type="PANTHER" id="PTHR47506">
    <property type="entry name" value="TRANSCRIPTIONAL REGULATORY PROTEIN"/>
    <property type="match status" value="1"/>
</dbReference>
<evidence type="ECO:0000313" key="7">
    <source>
        <dbReference type="Proteomes" id="UP001596045"/>
    </source>
</evidence>
<comment type="caution">
    <text evidence="6">The sequence shown here is derived from an EMBL/GenBank/DDBJ whole genome shotgun (WGS) entry which is preliminary data.</text>
</comment>
<dbReference type="Gene3D" id="1.10.357.10">
    <property type="entry name" value="Tetracycline Repressor, domain 2"/>
    <property type="match status" value="1"/>
</dbReference>
<dbReference type="InterPro" id="IPR036271">
    <property type="entry name" value="Tet_transcr_reg_TetR-rel_C_sf"/>
</dbReference>
<reference evidence="7" key="1">
    <citation type="journal article" date="2019" name="Int. J. Syst. Evol. Microbiol.">
        <title>The Global Catalogue of Microorganisms (GCM) 10K type strain sequencing project: providing services to taxonomists for standard genome sequencing and annotation.</title>
        <authorList>
            <consortium name="The Broad Institute Genomics Platform"/>
            <consortium name="The Broad Institute Genome Sequencing Center for Infectious Disease"/>
            <person name="Wu L."/>
            <person name="Ma J."/>
        </authorList>
    </citation>
    <scope>NUCLEOTIDE SEQUENCE [LARGE SCALE GENOMIC DNA]</scope>
    <source>
        <strain evidence="7">JCM 17066</strain>
    </source>
</reference>
<dbReference type="RefSeq" id="WP_378996793.1">
    <property type="nucleotide sequence ID" value="NZ_JBHSMT010000013.1"/>
</dbReference>
<evidence type="ECO:0000256" key="1">
    <source>
        <dbReference type="ARBA" id="ARBA00023015"/>
    </source>
</evidence>
<organism evidence="6 7">
    <name type="scientific">Paraherbaspirillum soli</name>
    <dbReference type="NCBI Taxonomy" id="631222"/>
    <lineage>
        <taxon>Bacteria</taxon>
        <taxon>Pseudomonadati</taxon>
        <taxon>Pseudomonadota</taxon>
        <taxon>Betaproteobacteria</taxon>
        <taxon>Burkholderiales</taxon>
        <taxon>Oxalobacteraceae</taxon>
        <taxon>Paraherbaspirillum</taxon>
    </lineage>
</organism>
<evidence type="ECO:0000313" key="6">
    <source>
        <dbReference type="EMBL" id="MFC5473876.1"/>
    </source>
</evidence>
<proteinExistence type="predicted"/>
<dbReference type="PROSITE" id="PS50977">
    <property type="entry name" value="HTH_TETR_2"/>
    <property type="match status" value="1"/>
</dbReference>
<protein>
    <submittedName>
        <fullName evidence="6">TetR/AcrR family transcriptional regulator</fullName>
    </submittedName>
</protein>
<keyword evidence="7" id="KW-1185">Reference proteome</keyword>
<dbReference type="SUPFAM" id="SSF48498">
    <property type="entry name" value="Tetracyclin repressor-like, C-terminal domain"/>
    <property type="match status" value="1"/>
</dbReference>
<name>A0ABW0M8I4_9BURK</name>
<dbReference type="Proteomes" id="UP001596045">
    <property type="component" value="Unassembled WGS sequence"/>
</dbReference>
<gene>
    <name evidence="6" type="ORF">ACFPM8_07875</name>
</gene>
<keyword evidence="1" id="KW-0805">Transcription regulation</keyword>
<feature type="DNA-binding region" description="H-T-H motif" evidence="4">
    <location>
        <begin position="28"/>
        <end position="47"/>
    </location>
</feature>
<feature type="domain" description="HTH tetR-type" evidence="5">
    <location>
        <begin position="5"/>
        <end position="65"/>
    </location>
</feature>
<dbReference type="Pfam" id="PF00440">
    <property type="entry name" value="TetR_N"/>
    <property type="match status" value="1"/>
</dbReference>
<evidence type="ECO:0000256" key="4">
    <source>
        <dbReference type="PROSITE-ProRule" id="PRU00335"/>
    </source>
</evidence>
<evidence type="ECO:0000256" key="3">
    <source>
        <dbReference type="ARBA" id="ARBA00023163"/>
    </source>
</evidence>
<dbReference type="InterPro" id="IPR001647">
    <property type="entry name" value="HTH_TetR"/>
</dbReference>
<accession>A0ABW0M8I4</accession>
<dbReference type="EMBL" id="JBHSMT010000013">
    <property type="protein sequence ID" value="MFC5473876.1"/>
    <property type="molecule type" value="Genomic_DNA"/>
</dbReference>
<sequence>MPAATLTRDEVVERILAAFRQYGYEGSSLSRLSEATGLGRSSLYHYFPNGKEDMANAALASVGAWFTQHVQATLGGSEPPRVRLQRFAARLTEYYMDGFVPCLMDVFTFGEAGTLFQQHLGGRMRTLIAVLSSVAEEAGVDKAEADRRAESAVVTIQGSLIVSRALGSNAPFLRMIENFPTQLIGEQAA</sequence>